<dbReference type="Proteomes" id="UP000706333">
    <property type="component" value="Unassembled WGS sequence"/>
</dbReference>
<evidence type="ECO:0000256" key="1">
    <source>
        <dbReference type="ARBA" id="ARBA00007494"/>
    </source>
</evidence>
<feature type="domain" description="SAM-dependent MTase RsmB/NOP-type" evidence="8">
    <location>
        <begin position="150"/>
        <end position="443"/>
    </location>
</feature>
<sequence length="454" mass="47164">MARTGRTERSGSAGRTATSAAPVTARGAAARLLEQVLRDHRPLEAEDSAGPLAPLPPADRARALRLARTTLRHLGRADATLAPYLSSAPPDAVRMLLRLAVVEHFVEGAPAHAVVNEAVEQVRARRGGARLAGMANAVLRRALATPPQDWAARPPERLPDWLRKRLVRAWGAAAVAAMEEAHAQGAPTDLTPRAPGDAAALSAALGATLLPTGSLRLGRGAGQISTLPGHAEGAFWIQDAAAALPARLLAPRAGARVLDLCAAPGGKTLQLAATGAAVTALDISDMRLARLHENLGRVGLPAQVVTADALTWTPEAPFDAILLDAPCTATGTIRRHPDLPHVRGADALRSLVAVQAALIDRALGWLAPGGRLVYATCSLLPEEGEDQIAAALARHPGVVVLPVDVPGADPDWSAPGGGLRLRPDHWAAWGGIDGFFMAALHRPGAGHDIAPQPR</sequence>
<dbReference type="InterPro" id="IPR029063">
    <property type="entry name" value="SAM-dependent_MTases_sf"/>
</dbReference>
<evidence type="ECO:0000256" key="5">
    <source>
        <dbReference type="ARBA" id="ARBA00022884"/>
    </source>
</evidence>
<comment type="similarity">
    <text evidence="1 6">Belongs to the class I-like SAM-binding methyltransferase superfamily. RsmB/NOP family.</text>
</comment>
<feature type="binding site" evidence="6">
    <location>
        <position position="282"/>
    </location>
    <ligand>
        <name>S-adenosyl-L-methionine</name>
        <dbReference type="ChEBI" id="CHEBI:59789"/>
    </ligand>
</feature>
<gene>
    <name evidence="9" type="ORF">CCR87_06540</name>
</gene>
<reference evidence="9" key="1">
    <citation type="submission" date="2017-05" db="EMBL/GenBank/DDBJ databases">
        <authorList>
            <person name="Imhoff J.F."/>
            <person name="Rahn T."/>
            <person name="Kuenzel S."/>
            <person name="Neulinger S.C."/>
        </authorList>
    </citation>
    <scope>NUCLEOTIDE SEQUENCE</scope>
    <source>
        <strain evidence="9">LMG 28126</strain>
    </source>
</reference>
<dbReference type="GO" id="GO:0006355">
    <property type="term" value="P:regulation of DNA-templated transcription"/>
    <property type="evidence" value="ECO:0007669"/>
    <property type="project" value="InterPro"/>
</dbReference>
<evidence type="ECO:0000256" key="7">
    <source>
        <dbReference type="SAM" id="MobiDB-lite"/>
    </source>
</evidence>
<reference evidence="9" key="2">
    <citation type="journal article" date="2020" name="Microorganisms">
        <title>Osmotic Adaptation and Compatible Solute Biosynthesis of Phototrophic Bacteria as Revealed from Genome Analyses.</title>
        <authorList>
            <person name="Imhoff J.F."/>
            <person name="Rahn T."/>
            <person name="Kunzel S."/>
            <person name="Keller A."/>
            <person name="Neulinger S.C."/>
        </authorList>
    </citation>
    <scope>NUCLEOTIDE SEQUENCE</scope>
    <source>
        <strain evidence="9">LMG 28126</strain>
    </source>
</reference>
<dbReference type="Gene3D" id="3.40.50.150">
    <property type="entry name" value="Vaccinia Virus protein VP39"/>
    <property type="match status" value="1"/>
</dbReference>
<accession>A0A934TJ28</accession>
<evidence type="ECO:0000256" key="2">
    <source>
        <dbReference type="ARBA" id="ARBA00022603"/>
    </source>
</evidence>
<keyword evidence="4 6" id="KW-0949">S-adenosyl-L-methionine</keyword>
<dbReference type="Pfam" id="PF01189">
    <property type="entry name" value="Methyltr_RsmB-F"/>
    <property type="match status" value="1"/>
</dbReference>
<feature type="binding site" evidence="6">
    <location>
        <position position="324"/>
    </location>
    <ligand>
        <name>S-adenosyl-L-methionine</name>
        <dbReference type="ChEBI" id="CHEBI:59789"/>
    </ligand>
</feature>
<comment type="caution">
    <text evidence="9">The sequence shown here is derived from an EMBL/GenBank/DDBJ whole genome shotgun (WGS) entry which is preliminary data.</text>
</comment>
<dbReference type="EMBL" id="NHSD01000195">
    <property type="protein sequence ID" value="MBK5927004.1"/>
    <property type="molecule type" value="Genomic_DNA"/>
</dbReference>
<feature type="binding site" evidence="6">
    <location>
        <begin position="261"/>
        <end position="267"/>
    </location>
    <ligand>
        <name>S-adenosyl-L-methionine</name>
        <dbReference type="ChEBI" id="CHEBI:59789"/>
    </ligand>
</feature>
<dbReference type="PROSITE" id="PS01153">
    <property type="entry name" value="NOL1_NOP2_SUN"/>
    <property type="match status" value="1"/>
</dbReference>
<evidence type="ECO:0000256" key="3">
    <source>
        <dbReference type="ARBA" id="ARBA00022679"/>
    </source>
</evidence>
<dbReference type="PROSITE" id="PS51686">
    <property type="entry name" value="SAM_MT_RSMB_NOP"/>
    <property type="match status" value="1"/>
</dbReference>
<dbReference type="Gene3D" id="1.10.940.10">
    <property type="entry name" value="NusB-like"/>
    <property type="match status" value="1"/>
</dbReference>
<dbReference type="InterPro" id="IPR001678">
    <property type="entry name" value="MeTrfase_RsmB-F_NOP2_dom"/>
</dbReference>
<evidence type="ECO:0000259" key="8">
    <source>
        <dbReference type="PROSITE" id="PS51686"/>
    </source>
</evidence>
<dbReference type="Pfam" id="PF01029">
    <property type="entry name" value="NusB"/>
    <property type="match status" value="1"/>
</dbReference>
<dbReference type="PRINTS" id="PR02008">
    <property type="entry name" value="RCMTFAMILY"/>
</dbReference>
<keyword evidence="3 6" id="KW-0808">Transferase</keyword>
<evidence type="ECO:0000313" key="9">
    <source>
        <dbReference type="EMBL" id="MBK5927004.1"/>
    </source>
</evidence>
<dbReference type="InterPro" id="IPR049560">
    <property type="entry name" value="MeTrfase_RsmB-F_NOP2_cat"/>
</dbReference>
<feature type="region of interest" description="Disordered" evidence="7">
    <location>
        <begin position="1"/>
        <end position="25"/>
    </location>
</feature>
<organism evidence="9 10">
    <name type="scientific">Rhodobaculum claviforme</name>
    <dbReference type="NCBI Taxonomy" id="1549854"/>
    <lineage>
        <taxon>Bacteria</taxon>
        <taxon>Pseudomonadati</taxon>
        <taxon>Pseudomonadota</taxon>
        <taxon>Alphaproteobacteria</taxon>
        <taxon>Rhodobacterales</taxon>
        <taxon>Paracoccaceae</taxon>
        <taxon>Rhodobaculum</taxon>
    </lineage>
</organism>
<dbReference type="GO" id="GO:0001510">
    <property type="term" value="P:RNA methylation"/>
    <property type="evidence" value="ECO:0007669"/>
    <property type="project" value="InterPro"/>
</dbReference>
<dbReference type="AlphaFoldDB" id="A0A934TJ28"/>
<keyword evidence="5 6" id="KW-0694">RNA-binding</keyword>
<evidence type="ECO:0000313" key="10">
    <source>
        <dbReference type="Proteomes" id="UP000706333"/>
    </source>
</evidence>
<name>A0A934TJ28_9RHOB</name>
<dbReference type="InterPro" id="IPR006027">
    <property type="entry name" value="NusB_RsmB_TIM44"/>
</dbReference>
<proteinExistence type="inferred from homology"/>
<dbReference type="InterPro" id="IPR018314">
    <property type="entry name" value="RsmB/NOL1/NOP2-like_CS"/>
</dbReference>
<keyword evidence="2 6" id="KW-0489">Methyltransferase</keyword>
<dbReference type="InterPro" id="IPR035926">
    <property type="entry name" value="NusB-like_sf"/>
</dbReference>
<dbReference type="SUPFAM" id="SSF48013">
    <property type="entry name" value="NusB-like"/>
    <property type="match status" value="1"/>
</dbReference>
<evidence type="ECO:0000256" key="4">
    <source>
        <dbReference type="ARBA" id="ARBA00022691"/>
    </source>
</evidence>
<protein>
    <submittedName>
        <fullName evidence="9">16S rRNA methyltransferase</fullName>
    </submittedName>
</protein>
<dbReference type="RefSeq" id="WP_201156772.1">
    <property type="nucleotide sequence ID" value="NZ_NHSD01000195.1"/>
</dbReference>
<dbReference type="GO" id="GO:0008173">
    <property type="term" value="F:RNA methyltransferase activity"/>
    <property type="evidence" value="ECO:0007669"/>
    <property type="project" value="InterPro"/>
</dbReference>
<dbReference type="PANTHER" id="PTHR22807:SF61">
    <property type="entry name" value="NOL1_NOP2_SUN FAMILY PROTEIN _ ANTITERMINATION NUSB DOMAIN-CONTAINING PROTEIN"/>
    <property type="match status" value="1"/>
</dbReference>
<feature type="active site" description="Nucleophile" evidence="6">
    <location>
        <position position="377"/>
    </location>
</feature>
<dbReference type="PANTHER" id="PTHR22807">
    <property type="entry name" value="NOP2 YEAST -RELATED NOL1/NOP2/FMU SUN DOMAIN-CONTAINING"/>
    <property type="match status" value="1"/>
</dbReference>
<dbReference type="GO" id="GO:0003723">
    <property type="term" value="F:RNA binding"/>
    <property type="evidence" value="ECO:0007669"/>
    <property type="project" value="UniProtKB-UniRule"/>
</dbReference>
<evidence type="ECO:0000256" key="6">
    <source>
        <dbReference type="PROSITE-ProRule" id="PRU01023"/>
    </source>
</evidence>
<feature type="binding site" evidence="6">
    <location>
        <position position="308"/>
    </location>
    <ligand>
        <name>S-adenosyl-L-methionine</name>
        <dbReference type="ChEBI" id="CHEBI:59789"/>
    </ligand>
</feature>
<keyword evidence="10" id="KW-1185">Reference proteome</keyword>
<dbReference type="CDD" id="cd02440">
    <property type="entry name" value="AdoMet_MTases"/>
    <property type="match status" value="1"/>
</dbReference>
<dbReference type="InterPro" id="IPR023267">
    <property type="entry name" value="RCMT"/>
</dbReference>
<dbReference type="SUPFAM" id="SSF53335">
    <property type="entry name" value="S-adenosyl-L-methionine-dependent methyltransferases"/>
    <property type="match status" value="1"/>
</dbReference>
<feature type="compositionally biased region" description="Low complexity" evidence="7">
    <location>
        <begin position="10"/>
        <end position="25"/>
    </location>
</feature>